<feature type="compositionally biased region" description="Low complexity" evidence="1">
    <location>
        <begin position="675"/>
        <end position="686"/>
    </location>
</feature>
<proteinExistence type="predicted"/>
<sequence>MGKMHTNDSSASAMLQSLADDDFRNLLNTAAKPQYGSLQRKRKKSQKTAEYGGRRLSDAGENTGLSAEADNLLAQFRREAELNQRNADIERGKQQRTITAFIKEAAATSRARELLEKYTEAENWETHLTSKHSKYGNSNASNDHNTKNLVRINLTSSRPSKIAVEQKIIHAVTNSNTINTNSNNYISSDISRATQTVDKPSGVVNFNKLNSVSSVENGYLDTNKIAYIDEDERVIDSFRSLNMHSGENQSGHMNGGNFKNLYTQGNSVREIRALNDSDDDEVMVNIMSKVSKKESENISNVEAIIDRIPKSIEASATTDAQGKHDDNPFAYSAGQLRLHGNRVGTYDMQKSRSLGVKRDILATDVNFIPDNTCNSILARDLVPANFDGRETYARGLLDPTEDTRLNPQQTNLDNEMANLKNQPDKCAIAKRRKENKKAKEAKNSYVVEPKDGYMGNLSPEEILKRIEGDDKGKVKGNQKNGTNASKDHSTVVANGSKNSGGRKRGDKKDRQADKAARRSAITDKEIAELSTNMETLNIEKGEMVVVEGTTHVPEHGSLTTETRTSKTEVVTLSPDKVEETGSGVMIAAKSTVDEGMDDEEQYLSADEGANSNFSDDIKTELQYHTDEQSGASGSRDFISDGANYRADDEEINPLPVTSEESEFIQVTAKSKRKGATALTQHQQQTTGSGMDRKNVYFNSTTDRGARTNVRRDADRLRRSSVQLPPDSRRNQLSSRGNTSPSSVDCESFQKYSTPPRLRMLISDVVDNTLMKAQENKSGKSQLIGITDSARPEQQRQQEHSKFATSVSMNKKGKCGLPSSLQTSRTASPDHRSSQPLTLKYSVAAGSSGSSPAVASLSESLSDAKCKITEQHIGSGTIPNTKAPAQQSWADIAKRRLYDNVETRPSEAPLASLDLRASIKEEHSVSGISISGHMESEEKPGYSKQKRTVSVESVSSDPAVKDYSFFFDPNEAAGTVSKESESKSSKTMPKETDEDSKAFKPRCSGIVLNLDGGRQVVLPESDASAAGSPTVVDIRQRPEIITAIGMWKCFQSTEHPTEVITTYKEYKERKERLEKQKRVSNEQKKKEEMTKEGDKGVGGSK</sequence>
<dbReference type="WBParaSite" id="Bm8666b.1">
    <property type="protein sequence ID" value="Bm8666b.1"/>
    <property type="gene ID" value="WBGene00228927"/>
</dbReference>
<evidence type="ECO:0000313" key="3">
    <source>
        <dbReference type="Proteomes" id="UP000006672"/>
    </source>
</evidence>
<feature type="region of interest" description="Disordered" evidence="1">
    <location>
        <begin position="1070"/>
        <end position="1100"/>
    </location>
</feature>
<evidence type="ECO:0000313" key="2">
    <source>
        <dbReference type="EMBL" id="VIO90116.1"/>
    </source>
</evidence>
<dbReference type="OrthoDB" id="5832779at2759"/>
<dbReference type="Proteomes" id="UP000006672">
    <property type="component" value="Unassembled WGS sequence"/>
</dbReference>
<feature type="compositionally biased region" description="Basic and acidic residues" evidence="1">
    <location>
        <begin position="703"/>
        <end position="717"/>
    </location>
</feature>
<dbReference type="EMBL" id="CAAKNF010000192">
    <property type="protein sequence ID" value="VIO90116.1"/>
    <property type="molecule type" value="Genomic_DNA"/>
</dbReference>
<feature type="compositionally biased region" description="Basic and acidic residues" evidence="1">
    <location>
        <begin position="1070"/>
        <end position="1094"/>
    </location>
</feature>
<feature type="region of interest" description="Disordered" evidence="1">
    <location>
        <begin position="430"/>
        <end position="521"/>
    </location>
</feature>
<name>A0A4E9F0K3_BRUMA</name>
<reference evidence="4" key="3">
    <citation type="submission" date="2022-04" db="UniProtKB">
        <authorList>
            <consortium name="WormBaseParasite"/>
        </authorList>
    </citation>
    <scope>IDENTIFICATION</scope>
</reference>
<reference evidence="2" key="2">
    <citation type="submission" date="2019-04" db="EMBL/GenBank/DDBJ databases">
        <authorList>
            <person name="Howe K."/>
            <person name="Paulini M."/>
            <person name="Williams G."/>
        </authorList>
    </citation>
    <scope>NUCLEOTIDE SEQUENCE [LARGE SCALE GENOMIC DNA]</scope>
    <source>
        <strain evidence="2">FR3</strain>
    </source>
</reference>
<feature type="region of interest" description="Disordered" evidence="1">
    <location>
        <begin position="649"/>
        <end position="750"/>
    </location>
</feature>
<feature type="compositionally biased region" description="Basic and acidic residues" evidence="1">
    <location>
        <begin position="977"/>
        <end position="997"/>
    </location>
</feature>
<dbReference type="GeneID" id="6106352"/>
<feature type="region of interest" description="Disordered" evidence="1">
    <location>
        <begin position="973"/>
        <end position="997"/>
    </location>
</feature>
<protein>
    <submittedName>
        <fullName evidence="2 4">Uncharacterized protein</fullName>
    </submittedName>
</protein>
<feature type="region of interest" description="Disordered" evidence="1">
    <location>
        <begin position="788"/>
        <end position="834"/>
    </location>
</feature>
<dbReference type="RefSeq" id="XP_042932060.1">
    <property type="nucleotide sequence ID" value="XM_043076126.1"/>
</dbReference>
<dbReference type="CTD" id="6106352"/>
<gene>
    <name evidence="2" type="primary">Bm8666</name>
    <name evidence="2" type="ORF">BM_BM8666</name>
</gene>
<keyword evidence="3" id="KW-1185">Reference proteome</keyword>
<evidence type="ECO:0000256" key="1">
    <source>
        <dbReference type="SAM" id="MobiDB-lite"/>
    </source>
</evidence>
<dbReference type="AlphaFoldDB" id="A0A4E9F0K3"/>
<evidence type="ECO:0000313" key="4">
    <source>
        <dbReference type="WBParaSite" id="Bm8666b.1"/>
    </source>
</evidence>
<feature type="compositionally biased region" description="Basic and acidic residues" evidence="1">
    <location>
        <begin position="461"/>
        <end position="473"/>
    </location>
</feature>
<feature type="compositionally biased region" description="Basic and acidic residues" evidence="1">
    <location>
        <begin position="789"/>
        <end position="801"/>
    </location>
</feature>
<feature type="compositionally biased region" description="Polar residues" evidence="1">
    <location>
        <begin position="730"/>
        <end position="750"/>
    </location>
</feature>
<feature type="region of interest" description="Disordered" evidence="1">
    <location>
        <begin position="30"/>
        <end position="64"/>
    </location>
</feature>
<accession>A0A8L7TJC1</accession>
<accession>A0A4E9F0K3</accession>
<feature type="compositionally biased region" description="Basic and acidic residues" evidence="1">
    <location>
        <begin position="506"/>
        <end position="521"/>
    </location>
</feature>
<organism evidence="2">
    <name type="scientific">Brugia malayi</name>
    <name type="common">Filarial nematode worm</name>
    <dbReference type="NCBI Taxonomy" id="6279"/>
    <lineage>
        <taxon>Eukaryota</taxon>
        <taxon>Metazoa</taxon>
        <taxon>Ecdysozoa</taxon>
        <taxon>Nematoda</taxon>
        <taxon>Chromadorea</taxon>
        <taxon>Rhabditida</taxon>
        <taxon>Spirurina</taxon>
        <taxon>Spiruromorpha</taxon>
        <taxon>Filarioidea</taxon>
        <taxon>Onchocercidae</taxon>
        <taxon>Brugia</taxon>
    </lineage>
</organism>
<reference evidence="3" key="1">
    <citation type="journal article" date="2007" name="Science">
        <title>Draft genome of the filarial nematode parasite Brugia malayi.</title>
        <authorList>
            <person name="Ghedin E."/>
            <person name="Wang S."/>
            <person name="Spiro D."/>
            <person name="Caler E."/>
            <person name="Zhao Q."/>
            <person name="Crabtree J."/>
            <person name="Allen J.E."/>
            <person name="Delcher A.L."/>
            <person name="Guiliano D.B."/>
            <person name="Miranda-Saavedra D."/>
            <person name="Angiuoli S.V."/>
            <person name="Creasy T."/>
            <person name="Amedeo P."/>
            <person name="Haas B."/>
            <person name="El-Sayed N.M."/>
            <person name="Wortman J.R."/>
            <person name="Feldblyum T."/>
            <person name="Tallon L."/>
            <person name="Schatz M."/>
            <person name="Shumway M."/>
            <person name="Koo H."/>
            <person name="Salzberg S.L."/>
            <person name="Schobel S."/>
            <person name="Pertea M."/>
            <person name="Pop M."/>
            <person name="White O."/>
            <person name="Barton G.J."/>
            <person name="Carlow C.K."/>
            <person name="Crawford M.J."/>
            <person name="Daub J."/>
            <person name="Dimmic M.W."/>
            <person name="Estes C.F."/>
            <person name="Foster J.M."/>
            <person name="Ganatra M."/>
            <person name="Gregory W.F."/>
            <person name="Johnson N.M."/>
            <person name="Jin J."/>
            <person name="Komuniecki R."/>
            <person name="Korf I."/>
            <person name="Kumar S."/>
            <person name="Laney S."/>
            <person name="Li B.W."/>
            <person name="Li W."/>
            <person name="Lindblom T.H."/>
            <person name="Lustigman S."/>
            <person name="Ma D."/>
            <person name="Maina C.V."/>
            <person name="Martin D.M."/>
            <person name="McCarter J.P."/>
            <person name="McReynolds L."/>
            <person name="Mitreva M."/>
            <person name="Nutman T.B."/>
            <person name="Parkinson J."/>
            <person name="Peregrin-Alvarez J.M."/>
            <person name="Poole C."/>
            <person name="Ren Q."/>
            <person name="Saunders L."/>
            <person name="Sluder A.E."/>
            <person name="Smith K."/>
            <person name="Stanke M."/>
            <person name="Unnasch T.R."/>
            <person name="Ware J."/>
            <person name="Wei A.D."/>
            <person name="Weil G."/>
            <person name="Williams D.J."/>
            <person name="Zhang Y."/>
            <person name="Williams S.A."/>
            <person name="Fraser-Liggett C."/>
            <person name="Slatko B."/>
            <person name="Blaxter M.L."/>
            <person name="Scott A.L."/>
        </authorList>
    </citation>
    <scope>NUCLEOTIDE SEQUENCE</scope>
    <source>
        <strain evidence="3">FR3</strain>
    </source>
</reference>